<reference evidence="2 3" key="1">
    <citation type="submission" date="2019-03" db="EMBL/GenBank/DDBJ databases">
        <title>Genomic Encyclopedia of Type Strains, Phase IV (KMG-IV): sequencing the most valuable type-strain genomes for metagenomic binning, comparative biology and taxonomic classification.</title>
        <authorList>
            <person name="Goeker M."/>
        </authorList>
    </citation>
    <scope>NUCLEOTIDE SEQUENCE [LARGE SCALE GENOMIC DNA]</scope>
    <source>
        <strain evidence="2 3">DSM 19610</strain>
    </source>
</reference>
<comment type="caution">
    <text evidence="2">The sequence shown here is derived from an EMBL/GenBank/DDBJ whole genome shotgun (WGS) entry which is preliminary data.</text>
</comment>
<dbReference type="AlphaFoldDB" id="A0A4R1HE83"/>
<feature type="chain" id="PRO_5020861589" description="Carboxypeptidase family protein" evidence="1">
    <location>
        <begin position="26"/>
        <end position="215"/>
    </location>
</feature>
<evidence type="ECO:0000313" key="2">
    <source>
        <dbReference type="EMBL" id="TCK18953.1"/>
    </source>
</evidence>
<dbReference type="Gene3D" id="2.60.40.1120">
    <property type="entry name" value="Carboxypeptidase-like, regulatory domain"/>
    <property type="match status" value="1"/>
</dbReference>
<dbReference type="Proteomes" id="UP000295707">
    <property type="component" value="Unassembled WGS sequence"/>
</dbReference>
<dbReference type="SUPFAM" id="SSF49464">
    <property type="entry name" value="Carboxypeptidase regulatory domain-like"/>
    <property type="match status" value="1"/>
</dbReference>
<dbReference type="RefSeq" id="WP_132973200.1">
    <property type="nucleotide sequence ID" value="NZ_SMFX01000001.1"/>
</dbReference>
<dbReference type="OrthoDB" id="7029028at2"/>
<evidence type="ECO:0008006" key="4">
    <source>
        <dbReference type="Google" id="ProtNLM"/>
    </source>
</evidence>
<accession>A0A4R1HE83</accession>
<protein>
    <recommendedName>
        <fullName evidence="4">Carboxypeptidase family protein</fullName>
    </recommendedName>
</protein>
<evidence type="ECO:0000313" key="3">
    <source>
        <dbReference type="Proteomes" id="UP000295707"/>
    </source>
</evidence>
<evidence type="ECO:0000256" key="1">
    <source>
        <dbReference type="SAM" id="SignalP"/>
    </source>
</evidence>
<keyword evidence="1" id="KW-0732">Signal</keyword>
<dbReference type="InterPro" id="IPR008969">
    <property type="entry name" value="CarboxyPept-like_regulatory"/>
</dbReference>
<proteinExistence type="predicted"/>
<sequence>MAKRNFLWICIVLLFAQLSACSVFAKRHWSAIEGQVLDQDTGRPIEDALVIALWRGYGGYGREMCFHVETAKTDEQGTYRIPEWFNKGYRLSLQEPRVDLIAYKDGYSYWGEPDQPTQYLKKFEGNSSERIADLRNYSRLVSCIIDDDESEKALNVIDRALYEEADEVAVTMEDKMEVLYFLMMVEMYELGPEESYKRESQRVRELKRLEQENDK</sequence>
<keyword evidence="3" id="KW-1185">Reference proteome</keyword>
<gene>
    <name evidence="2" type="ORF">DFR30_2241</name>
</gene>
<name>A0A4R1HE83_9GAMM</name>
<organism evidence="2 3">
    <name type="scientific">Thiogranum longum</name>
    <dbReference type="NCBI Taxonomy" id="1537524"/>
    <lineage>
        <taxon>Bacteria</taxon>
        <taxon>Pseudomonadati</taxon>
        <taxon>Pseudomonadota</taxon>
        <taxon>Gammaproteobacteria</taxon>
        <taxon>Chromatiales</taxon>
        <taxon>Ectothiorhodospiraceae</taxon>
        <taxon>Thiogranum</taxon>
    </lineage>
</organism>
<feature type="signal peptide" evidence="1">
    <location>
        <begin position="1"/>
        <end position="25"/>
    </location>
</feature>
<dbReference type="EMBL" id="SMFX01000001">
    <property type="protein sequence ID" value="TCK18953.1"/>
    <property type="molecule type" value="Genomic_DNA"/>
</dbReference>